<evidence type="ECO:0000256" key="4">
    <source>
        <dbReference type="ARBA" id="ARBA00022801"/>
    </source>
</evidence>
<keyword evidence="5" id="KW-0325">Glycoprotein</keyword>
<evidence type="ECO:0000256" key="6">
    <source>
        <dbReference type="SAM" id="SignalP"/>
    </source>
</evidence>
<gene>
    <name evidence="7" type="ORF">FOL47_010502</name>
</gene>
<comment type="caution">
    <text evidence="7">The sequence shown here is derived from an EMBL/GenBank/DDBJ whole genome shotgun (WGS) entry which is preliminary data.</text>
</comment>
<evidence type="ECO:0000256" key="3">
    <source>
        <dbReference type="ARBA" id="ARBA00022670"/>
    </source>
</evidence>
<name>A0A7J6L1J1_PERCH</name>
<evidence type="ECO:0000313" key="8">
    <source>
        <dbReference type="Proteomes" id="UP000591131"/>
    </source>
</evidence>
<dbReference type="PANTHER" id="PTHR11802:SF113">
    <property type="entry name" value="SERINE CARBOXYPEPTIDASE CTSA-4.1"/>
    <property type="match status" value="1"/>
</dbReference>
<keyword evidence="2" id="KW-0121">Carboxypeptidase</keyword>
<feature type="non-terminal residue" evidence="7">
    <location>
        <position position="342"/>
    </location>
</feature>
<evidence type="ECO:0000256" key="1">
    <source>
        <dbReference type="ARBA" id="ARBA00009431"/>
    </source>
</evidence>
<dbReference type="AlphaFoldDB" id="A0A7J6L1J1"/>
<evidence type="ECO:0000313" key="7">
    <source>
        <dbReference type="EMBL" id="KAF4653463.1"/>
    </source>
</evidence>
<feature type="signal peptide" evidence="6">
    <location>
        <begin position="1"/>
        <end position="20"/>
    </location>
</feature>
<dbReference type="Gene3D" id="3.40.50.1820">
    <property type="entry name" value="alpha/beta hydrolase"/>
    <property type="match status" value="2"/>
</dbReference>
<sequence>MSPLKLLLCVGLLSYIDVSAENSTKSSHKRKLSASPPAKGGLCDPKVRQTHGYYNVDPKNPARKYFFWFFESRFEPSTDPIFLWLEGGPGESGLASAVGYNGPCIVNKDGATTSINPYSWTNRANGIWLDQPVGVGFSKGSPAEETPAETAENIGRESSLFHQVKTCPDANEWCKDLVLGPLAENGVDFYKIGEKCSDPHRSEPAGCYDEDLPRNVPAYYGQSSVKLFLGVRGSYIIDSDPVFYKLNHFVLVNSDFLLPNLLDKGLRALVLAGDRDYICNFIGLKSSSTVIGLDRSPIAKQSLDMIEAHPWLLHGSIVIALGESLSLLKREEQVCSSKDEIH</sequence>
<reference evidence="7 8" key="1">
    <citation type="submission" date="2020-04" db="EMBL/GenBank/DDBJ databases">
        <title>Perkinsus chesapeaki whole genome sequence.</title>
        <authorList>
            <person name="Bogema D.R."/>
        </authorList>
    </citation>
    <scope>NUCLEOTIDE SEQUENCE [LARGE SCALE GENOMIC DNA]</scope>
    <source>
        <strain evidence="7">ATCC PRA-425</strain>
    </source>
</reference>
<keyword evidence="6" id="KW-0732">Signal</keyword>
<keyword evidence="8" id="KW-1185">Reference proteome</keyword>
<dbReference type="SUPFAM" id="SSF53474">
    <property type="entry name" value="alpha/beta-Hydrolases"/>
    <property type="match status" value="1"/>
</dbReference>
<keyword evidence="4" id="KW-0378">Hydrolase</keyword>
<dbReference type="InterPro" id="IPR029058">
    <property type="entry name" value="AB_hydrolase_fold"/>
</dbReference>
<protein>
    <submittedName>
        <fullName evidence="7">Uncharacterized protein</fullName>
    </submittedName>
</protein>
<organism evidence="7 8">
    <name type="scientific">Perkinsus chesapeaki</name>
    <name type="common">Clam parasite</name>
    <name type="synonym">Perkinsus andrewsi</name>
    <dbReference type="NCBI Taxonomy" id="330153"/>
    <lineage>
        <taxon>Eukaryota</taxon>
        <taxon>Sar</taxon>
        <taxon>Alveolata</taxon>
        <taxon>Perkinsozoa</taxon>
        <taxon>Perkinsea</taxon>
        <taxon>Perkinsida</taxon>
        <taxon>Perkinsidae</taxon>
        <taxon>Perkinsus</taxon>
    </lineage>
</organism>
<dbReference type="OrthoDB" id="443318at2759"/>
<proteinExistence type="inferred from homology"/>
<dbReference type="InterPro" id="IPR001563">
    <property type="entry name" value="Peptidase_S10"/>
</dbReference>
<dbReference type="EMBL" id="JAAPAO010000818">
    <property type="protein sequence ID" value="KAF4653463.1"/>
    <property type="molecule type" value="Genomic_DNA"/>
</dbReference>
<dbReference type="Proteomes" id="UP000591131">
    <property type="component" value="Unassembled WGS sequence"/>
</dbReference>
<feature type="chain" id="PRO_5029614451" evidence="6">
    <location>
        <begin position="21"/>
        <end position="342"/>
    </location>
</feature>
<dbReference type="GO" id="GO:0006508">
    <property type="term" value="P:proteolysis"/>
    <property type="evidence" value="ECO:0007669"/>
    <property type="project" value="UniProtKB-KW"/>
</dbReference>
<accession>A0A7J6L1J1</accession>
<keyword evidence="3" id="KW-0645">Protease</keyword>
<dbReference type="GO" id="GO:0004185">
    <property type="term" value="F:serine-type carboxypeptidase activity"/>
    <property type="evidence" value="ECO:0007669"/>
    <property type="project" value="InterPro"/>
</dbReference>
<evidence type="ECO:0000256" key="5">
    <source>
        <dbReference type="ARBA" id="ARBA00023180"/>
    </source>
</evidence>
<evidence type="ECO:0000256" key="2">
    <source>
        <dbReference type="ARBA" id="ARBA00022645"/>
    </source>
</evidence>
<dbReference type="Pfam" id="PF00450">
    <property type="entry name" value="Peptidase_S10"/>
    <property type="match status" value="2"/>
</dbReference>
<comment type="similarity">
    <text evidence="1">Belongs to the peptidase S10 family.</text>
</comment>
<dbReference type="PANTHER" id="PTHR11802">
    <property type="entry name" value="SERINE PROTEASE FAMILY S10 SERINE CARBOXYPEPTIDASE"/>
    <property type="match status" value="1"/>
</dbReference>